<evidence type="ECO:0000313" key="2">
    <source>
        <dbReference type="EMBL" id="RDU67091.1"/>
    </source>
</evidence>
<feature type="domain" description="Conserved virulence factor B first S1" evidence="1">
    <location>
        <begin position="104"/>
        <end position="140"/>
    </location>
</feature>
<dbReference type="PANTHER" id="PTHR37296">
    <property type="entry name" value="CONSERVED VIRULENCE FACTOR B"/>
    <property type="match status" value="1"/>
</dbReference>
<dbReference type="AlphaFoldDB" id="A0A3D8IR62"/>
<dbReference type="OrthoDB" id="9801597at2"/>
<dbReference type="Pfam" id="PF13509">
    <property type="entry name" value="S1_2"/>
    <property type="match status" value="2"/>
</dbReference>
<dbReference type="EMBL" id="NXLQ01000002">
    <property type="protein sequence ID" value="RDU67091.1"/>
    <property type="molecule type" value="Genomic_DNA"/>
</dbReference>
<comment type="caution">
    <text evidence="2">The sequence shown here is derived from an EMBL/GenBank/DDBJ whole genome shotgun (WGS) entry which is preliminary data.</text>
</comment>
<gene>
    <name evidence="2" type="ORF">CQA53_02215</name>
</gene>
<dbReference type="InterPro" id="IPR014464">
    <property type="entry name" value="CvfB_fam"/>
</dbReference>
<proteinExistence type="predicted"/>
<dbReference type="InterPro" id="IPR039566">
    <property type="entry name" value="CvfB_S1_st"/>
</dbReference>
<evidence type="ECO:0000313" key="3">
    <source>
        <dbReference type="Proteomes" id="UP000256379"/>
    </source>
</evidence>
<dbReference type="RefSeq" id="WP_115542388.1">
    <property type="nucleotide sequence ID" value="NZ_NXLQ01000002.1"/>
</dbReference>
<keyword evidence="3" id="KW-1185">Reference proteome</keyword>
<sequence length="344" mass="40411">MCKYTKNSHTTQKIQESRKQSQLQKCVLYEEHKQQNTLYKYIGTWVKLSIARRTEHGVYLIESLDSRKGMQEYSDRQDNTQRDYKHNYSTKKRESFTDICFSKDSVLLPNIYLKGDEHIGDILEVFLFTDSDDRIVATTQKPHAMINQIVRLCIKDKNEYGIFLDMGLPKDIFMPTNIPHKYHIGDFIVVRITRDKQHRLIAKKDISPLIKPCRNPKLLHQRLQVWSISESPLGVLCVAIPHYYQGIVYYNTLTAKLHTNTEYRVKVTKVRKDGKLDFILERDSEGLLREIKMQNECGKYFCVNDDNARKLSMSKKGLKKELSVLLLRHKIEFIKEKGYQIATN</sequence>
<evidence type="ECO:0000259" key="1">
    <source>
        <dbReference type="Pfam" id="PF13509"/>
    </source>
</evidence>
<feature type="domain" description="Conserved virulence factor B first S1" evidence="1">
    <location>
        <begin position="148"/>
        <end position="202"/>
    </location>
</feature>
<dbReference type="InterPro" id="IPR012340">
    <property type="entry name" value="NA-bd_OB-fold"/>
</dbReference>
<name>A0A3D8IR62_9HELI</name>
<dbReference type="Proteomes" id="UP000256379">
    <property type="component" value="Unassembled WGS sequence"/>
</dbReference>
<reference evidence="2 3" key="1">
    <citation type="submission" date="2018-04" db="EMBL/GenBank/DDBJ databases">
        <title>Novel Campyloabacter and Helicobacter Species and Strains.</title>
        <authorList>
            <person name="Mannion A.J."/>
            <person name="Shen Z."/>
            <person name="Fox J.G."/>
        </authorList>
    </citation>
    <scope>NUCLEOTIDE SEQUENCE [LARGE SCALE GENOMIC DNA]</scope>
    <source>
        <strain evidence="2 3">MIT 17-337</strain>
    </source>
</reference>
<organism evidence="2 3">
    <name type="scientific">Helicobacter didelphidarum</name>
    <dbReference type="NCBI Taxonomy" id="2040648"/>
    <lineage>
        <taxon>Bacteria</taxon>
        <taxon>Pseudomonadati</taxon>
        <taxon>Campylobacterota</taxon>
        <taxon>Epsilonproteobacteria</taxon>
        <taxon>Campylobacterales</taxon>
        <taxon>Helicobacteraceae</taxon>
        <taxon>Helicobacter</taxon>
    </lineage>
</organism>
<dbReference type="Gene3D" id="2.40.50.140">
    <property type="entry name" value="Nucleic acid-binding proteins"/>
    <property type="match status" value="1"/>
</dbReference>
<protein>
    <recommendedName>
        <fullName evidence="1">Conserved virulence factor B first S1 domain-containing protein</fullName>
    </recommendedName>
</protein>
<dbReference type="PANTHER" id="PTHR37296:SF1">
    <property type="entry name" value="CONSERVED VIRULENCE FACTOR B"/>
    <property type="match status" value="1"/>
</dbReference>
<accession>A0A3D8IR62</accession>